<dbReference type="RefSeq" id="WP_165756924.1">
    <property type="nucleotide sequence ID" value="NZ_CP053562.1"/>
</dbReference>
<feature type="domain" description="Glycosyl transferase family 1" evidence="2">
    <location>
        <begin position="184"/>
        <end position="343"/>
    </location>
</feature>
<reference evidence="3 4" key="1">
    <citation type="submission" date="2020-05" db="EMBL/GenBank/DDBJ databases">
        <title>Thioclava electrotropha strain Elox9 finished genome.</title>
        <authorList>
            <person name="Rowe A.R."/>
            <person name="Wilbanks E.G."/>
        </authorList>
    </citation>
    <scope>NUCLEOTIDE SEQUENCE [LARGE SCALE GENOMIC DNA]</scope>
    <source>
        <strain evidence="3 4">Elox9</strain>
    </source>
</reference>
<dbReference type="PANTHER" id="PTHR45947:SF3">
    <property type="entry name" value="SULFOQUINOVOSYL TRANSFERASE SQD2"/>
    <property type="match status" value="1"/>
</dbReference>
<keyword evidence="4" id="KW-1185">Reference proteome</keyword>
<evidence type="ECO:0000256" key="1">
    <source>
        <dbReference type="SAM" id="MobiDB-lite"/>
    </source>
</evidence>
<dbReference type="InterPro" id="IPR050194">
    <property type="entry name" value="Glycosyltransferase_grp1"/>
</dbReference>
<dbReference type="Gene3D" id="3.40.50.2000">
    <property type="entry name" value="Glycogen Phosphorylase B"/>
    <property type="match status" value="2"/>
</dbReference>
<dbReference type="Pfam" id="PF00534">
    <property type="entry name" value="Glycos_transf_1"/>
    <property type="match status" value="1"/>
</dbReference>
<feature type="compositionally biased region" description="Basic and acidic residues" evidence="1">
    <location>
        <begin position="371"/>
        <end position="380"/>
    </location>
</feature>
<gene>
    <name evidence="3" type="ORF">AKL02_008175</name>
</gene>
<name>A0ABX6YT79_9RHOB</name>
<evidence type="ECO:0000313" key="4">
    <source>
        <dbReference type="Proteomes" id="UP000192422"/>
    </source>
</evidence>
<dbReference type="InterPro" id="IPR001296">
    <property type="entry name" value="Glyco_trans_1"/>
</dbReference>
<dbReference type="PANTHER" id="PTHR45947">
    <property type="entry name" value="SULFOQUINOVOSYL TRANSFERASE SQD2"/>
    <property type="match status" value="1"/>
</dbReference>
<evidence type="ECO:0000313" key="3">
    <source>
        <dbReference type="EMBL" id="QPZ90888.1"/>
    </source>
</evidence>
<dbReference type="SUPFAM" id="SSF53756">
    <property type="entry name" value="UDP-Glycosyltransferase/glycogen phosphorylase"/>
    <property type="match status" value="1"/>
</dbReference>
<proteinExistence type="predicted"/>
<protein>
    <submittedName>
        <fullName evidence="3">Glycosyltransferase</fullName>
    </submittedName>
</protein>
<organism evidence="3 4">
    <name type="scientific">Thioclava electrotropha</name>
    <dbReference type="NCBI Taxonomy" id="1549850"/>
    <lineage>
        <taxon>Bacteria</taxon>
        <taxon>Pseudomonadati</taxon>
        <taxon>Pseudomonadota</taxon>
        <taxon>Alphaproteobacteria</taxon>
        <taxon>Rhodobacterales</taxon>
        <taxon>Paracoccaceae</taxon>
        <taxon>Thioclava</taxon>
    </lineage>
</organism>
<dbReference type="EMBL" id="CP053562">
    <property type="protein sequence ID" value="QPZ90888.1"/>
    <property type="molecule type" value="Genomic_DNA"/>
</dbReference>
<dbReference type="Proteomes" id="UP000192422">
    <property type="component" value="Chromosome"/>
</dbReference>
<feature type="region of interest" description="Disordered" evidence="1">
    <location>
        <begin position="371"/>
        <end position="393"/>
    </location>
</feature>
<accession>A0ABX6YT79</accession>
<sequence>MSVEPLCPEARPGPALAVLIEPAPYMVAMTAALAVRWPTGLTVRYVSAAATQRWANTAPETVLPAKRLSALITLWREIRSTRPKVIFVAGWAHVPVLTAIVLGKLSGARIIALSDTWISPARGMRAALKGRILAMIDGFSPAGQRAADYLRDQGMPPEKIVTGRMSSDTDAIARHIRSLGPEGRQEMRARLGIAADAPVLMFLGRLAPEKGLDLLLDAFAQLNAAQARLIVAGDGPLGETLAKAAARDPRILWRGRLEGAALRDHLAAADCLVLPSRAEPFGLVIGEALAAGCGVVASGACGAAPDLLGGREAGLIVPPGDAGALHATLARVCADPYLRARMRGDAPAAIAGWSSAGWASQLCTLAERVTHDAPETKREATAAPAPNRKAERA</sequence>
<evidence type="ECO:0000259" key="2">
    <source>
        <dbReference type="Pfam" id="PF00534"/>
    </source>
</evidence>